<organism evidence="9 10">
    <name type="scientific">Macrosiphum euphorbiae</name>
    <name type="common">potato aphid</name>
    <dbReference type="NCBI Taxonomy" id="13131"/>
    <lineage>
        <taxon>Eukaryota</taxon>
        <taxon>Metazoa</taxon>
        <taxon>Ecdysozoa</taxon>
        <taxon>Arthropoda</taxon>
        <taxon>Hexapoda</taxon>
        <taxon>Insecta</taxon>
        <taxon>Pterygota</taxon>
        <taxon>Neoptera</taxon>
        <taxon>Paraneoptera</taxon>
        <taxon>Hemiptera</taxon>
        <taxon>Sternorrhyncha</taxon>
        <taxon>Aphidomorpha</taxon>
        <taxon>Aphidoidea</taxon>
        <taxon>Aphididae</taxon>
        <taxon>Macrosiphini</taxon>
        <taxon>Macrosiphum</taxon>
    </lineage>
</organism>
<keyword evidence="5" id="KW-0378">Hydrolase</keyword>
<dbReference type="FunFam" id="3.40.50.300:FF:001459">
    <property type="entry name" value="ATPase ASNA1 homolog"/>
    <property type="match status" value="1"/>
</dbReference>
<name>A0AAV0WU39_9HEMI</name>
<evidence type="ECO:0000259" key="8">
    <source>
        <dbReference type="Pfam" id="PF02374"/>
    </source>
</evidence>
<dbReference type="PANTHER" id="PTHR10803:SF3">
    <property type="entry name" value="ATPASE GET3"/>
    <property type="match status" value="1"/>
</dbReference>
<evidence type="ECO:0000313" key="9">
    <source>
        <dbReference type="EMBL" id="CAI6359333.1"/>
    </source>
</evidence>
<dbReference type="GO" id="GO:0043529">
    <property type="term" value="C:GET complex"/>
    <property type="evidence" value="ECO:0007669"/>
    <property type="project" value="TreeGrafter"/>
</dbReference>
<dbReference type="PANTHER" id="PTHR10803">
    <property type="entry name" value="ARSENICAL PUMP-DRIVING ATPASE ARSENITE-TRANSLOCATING ATPASE"/>
    <property type="match status" value="1"/>
</dbReference>
<dbReference type="GO" id="GO:0005524">
    <property type="term" value="F:ATP binding"/>
    <property type="evidence" value="ECO:0007669"/>
    <property type="project" value="UniProtKB-KW"/>
</dbReference>
<dbReference type="GO" id="GO:0016887">
    <property type="term" value="F:ATP hydrolysis activity"/>
    <property type="evidence" value="ECO:0007669"/>
    <property type="project" value="InterPro"/>
</dbReference>
<proteinExistence type="inferred from homology"/>
<dbReference type="Gene3D" id="3.40.50.300">
    <property type="entry name" value="P-loop containing nucleotide triphosphate hydrolases"/>
    <property type="match status" value="1"/>
</dbReference>
<sequence length="337" mass="38188">MDVDLNEDLLPEGCLENVLCQESLKWVFVGGKGGGGKTTVSCSMAIQFSLVRETVLLLSVDPAHNISDAFGQCFTKTPTKVEGFENLFAMEVDTDNDENQSLFEPEDGSKTVQLGNNIVKIISSLFPGIDDTMRYAKIIKLIKTMDFSVIVIDTASTGHTLRLLSFPSMMEKALGNILELKSTIGRYLSQIPMFFEPGFYLEDIVQKIVELLDYIKTFNQQLKNHEKTTFICVCIAEFLSLYETERLFQELNKNEIDCHNIVVNQLYSNNGESDPNCKKCSSRKELQLTYLEQIKDLYLNCHVTKLPLLEKEVRGVSDLKEFANYLKHPNYVNPKSE</sequence>
<dbReference type="InterPro" id="IPR027417">
    <property type="entry name" value="P-loop_NTPase"/>
</dbReference>
<evidence type="ECO:0000256" key="4">
    <source>
        <dbReference type="ARBA" id="ARBA00022741"/>
    </source>
</evidence>
<comment type="caution">
    <text evidence="9">The sequence shown here is derived from an EMBL/GenBank/DDBJ whole genome shotgun (WGS) entry which is preliminary data.</text>
</comment>
<comment type="similarity">
    <text evidence="1">Belongs to the arsA ATPase family.</text>
</comment>
<evidence type="ECO:0000313" key="10">
    <source>
        <dbReference type="Proteomes" id="UP001160148"/>
    </source>
</evidence>
<keyword evidence="6" id="KW-0256">Endoplasmic reticulum</keyword>
<keyword evidence="7" id="KW-0067">ATP-binding</keyword>
<dbReference type="SUPFAM" id="SSF52540">
    <property type="entry name" value="P-loop containing nucleoside triphosphate hydrolases"/>
    <property type="match status" value="1"/>
</dbReference>
<evidence type="ECO:0000256" key="1">
    <source>
        <dbReference type="ARBA" id="ARBA00011040"/>
    </source>
</evidence>
<keyword evidence="3" id="KW-0963">Cytoplasm</keyword>
<dbReference type="GO" id="GO:0071816">
    <property type="term" value="P:tail-anchored membrane protein insertion into ER membrane"/>
    <property type="evidence" value="ECO:0007669"/>
    <property type="project" value="TreeGrafter"/>
</dbReference>
<evidence type="ECO:0000256" key="3">
    <source>
        <dbReference type="ARBA" id="ARBA00022490"/>
    </source>
</evidence>
<dbReference type="InterPro" id="IPR016300">
    <property type="entry name" value="ATPase_ArsA/GET3"/>
</dbReference>
<evidence type="ECO:0000256" key="2">
    <source>
        <dbReference type="ARBA" id="ARBA00022448"/>
    </source>
</evidence>
<evidence type="ECO:0000256" key="7">
    <source>
        <dbReference type="ARBA" id="ARBA00022840"/>
    </source>
</evidence>
<dbReference type="EMBL" id="CARXXK010000002">
    <property type="protein sequence ID" value="CAI6359333.1"/>
    <property type="molecule type" value="Genomic_DNA"/>
</dbReference>
<dbReference type="Proteomes" id="UP001160148">
    <property type="component" value="Unassembled WGS sequence"/>
</dbReference>
<gene>
    <name evidence="9" type="ORF">MEUPH1_LOCUS14755</name>
</gene>
<reference evidence="9 10" key="1">
    <citation type="submission" date="2023-01" db="EMBL/GenBank/DDBJ databases">
        <authorList>
            <person name="Whitehead M."/>
        </authorList>
    </citation>
    <scope>NUCLEOTIDE SEQUENCE [LARGE SCALE GENOMIC DNA]</scope>
</reference>
<keyword evidence="10" id="KW-1185">Reference proteome</keyword>
<dbReference type="InterPro" id="IPR025723">
    <property type="entry name" value="ArsA/GET3_ATPase-like"/>
</dbReference>
<keyword evidence="4" id="KW-0547">Nucleotide-binding</keyword>
<accession>A0AAV0WU39</accession>
<evidence type="ECO:0000256" key="5">
    <source>
        <dbReference type="ARBA" id="ARBA00022801"/>
    </source>
</evidence>
<dbReference type="CDD" id="cd02035">
    <property type="entry name" value="ArsA"/>
    <property type="match status" value="1"/>
</dbReference>
<feature type="domain" description="ArsA/GET3 Anion-transporting ATPase-like" evidence="8">
    <location>
        <begin position="25"/>
        <end position="326"/>
    </location>
</feature>
<protein>
    <recommendedName>
        <fullName evidence="8">ArsA/GET3 Anion-transporting ATPase-like domain-containing protein</fullName>
    </recommendedName>
</protein>
<dbReference type="Pfam" id="PF02374">
    <property type="entry name" value="ArsA_ATPase"/>
    <property type="match status" value="1"/>
</dbReference>
<dbReference type="NCBIfam" id="TIGR00345">
    <property type="entry name" value="GET3_arsA_TRC40"/>
    <property type="match status" value="1"/>
</dbReference>
<evidence type="ECO:0000256" key="6">
    <source>
        <dbReference type="ARBA" id="ARBA00022824"/>
    </source>
</evidence>
<keyword evidence="2" id="KW-0813">Transport</keyword>
<dbReference type="AlphaFoldDB" id="A0AAV0WU39"/>